<dbReference type="Pfam" id="PF03795">
    <property type="entry name" value="YCII"/>
    <property type="match status" value="1"/>
</dbReference>
<dbReference type="InterPro" id="IPR011008">
    <property type="entry name" value="Dimeric_a/b-barrel"/>
</dbReference>
<evidence type="ECO:0000259" key="2">
    <source>
        <dbReference type="Pfam" id="PF03795"/>
    </source>
</evidence>
<dbReference type="PANTHER" id="PTHR35174:SF3">
    <property type="entry name" value="BLL7171 PROTEIN"/>
    <property type="match status" value="1"/>
</dbReference>
<dbReference type="OrthoDB" id="668782at2"/>
<reference evidence="3 4" key="1">
    <citation type="submission" date="2019-03" db="EMBL/GenBank/DDBJ databases">
        <title>Draft genome sequences of novel Actinobacteria.</title>
        <authorList>
            <person name="Sahin N."/>
            <person name="Ay H."/>
            <person name="Saygin H."/>
        </authorList>
    </citation>
    <scope>NUCLEOTIDE SEQUENCE [LARGE SCALE GENOMIC DNA]</scope>
    <source>
        <strain evidence="3 4">JCM 30547</strain>
    </source>
</reference>
<sequence length="122" mass="12982">MTQYFLSLPHDSETEPTMESIDPAELEELMAEVGAFNTALQDSGAFRFAGGLQPPSTATTVDATGDGPEFTPGPFATASEYLGGFWIIEAENDDDAIGWAKRASGVLRSRVEVRALQEAPAA</sequence>
<evidence type="ECO:0000313" key="4">
    <source>
        <dbReference type="Proteomes" id="UP000295075"/>
    </source>
</evidence>
<name>A0A4V2XSK1_9ACTN</name>
<dbReference type="InterPro" id="IPR005545">
    <property type="entry name" value="YCII"/>
</dbReference>
<dbReference type="Gene3D" id="3.30.70.1060">
    <property type="entry name" value="Dimeric alpha+beta barrel"/>
    <property type="match status" value="1"/>
</dbReference>
<dbReference type="PANTHER" id="PTHR35174">
    <property type="entry name" value="BLL7171 PROTEIN-RELATED"/>
    <property type="match status" value="1"/>
</dbReference>
<dbReference type="EMBL" id="SMKA01000009">
    <property type="protein sequence ID" value="TDC34165.1"/>
    <property type="molecule type" value="Genomic_DNA"/>
</dbReference>
<comment type="similarity">
    <text evidence="1">Belongs to the YciI family.</text>
</comment>
<dbReference type="RefSeq" id="WP_132402214.1">
    <property type="nucleotide sequence ID" value="NZ_SMKA01000009.1"/>
</dbReference>
<dbReference type="Proteomes" id="UP000295075">
    <property type="component" value="Unassembled WGS sequence"/>
</dbReference>
<keyword evidence="4" id="KW-1185">Reference proteome</keyword>
<accession>A0A4V2XSK1</accession>
<evidence type="ECO:0000256" key="1">
    <source>
        <dbReference type="ARBA" id="ARBA00007689"/>
    </source>
</evidence>
<dbReference type="AlphaFoldDB" id="A0A4V2XSK1"/>
<comment type="caution">
    <text evidence="3">The sequence shown here is derived from an EMBL/GenBank/DDBJ whole genome shotgun (WGS) entry which is preliminary data.</text>
</comment>
<feature type="domain" description="YCII-related" evidence="2">
    <location>
        <begin position="24"/>
        <end position="115"/>
    </location>
</feature>
<organism evidence="3 4">
    <name type="scientific">Kribbella albertanoniae</name>
    <dbReference type="NCBI Taxonomy" id="1266829"/>
    <lineage>
        <taxon>Bacteria</taxon>
        <taxon>Bacillati</taxon>
        <taxon>Actinomycetota</taxon>
        <taxon>Actinomycetes</taxon>
        <taxon>Propionibacteriales</taxon>
        <taxon>Kribbellaceae</taxon>
        <taxon>Kribbella</taxon>
    </lineage>
</organism>
<proteinExistence type="inferred from homology"/>
<evidence type="ECO:0000313" key="3">
    <source>
        <dbReference type="EMBL" id="TDC34165.1"/>
    </source>
</evidence>
<gene>
    <name evidence="3" type="ORF">E1261_04390</name>
</gene>
<protein>
    <recommendedName>
        <fullName evidence="2">YCII-related domain-containing protein</fullName>
    </recommendedName>
</protein>
<dbReference type="SUPFAM" id="SSF54909">
    <property type="entry name" value="Dimeric alpha+beta barrel"/>
    <property type="match status" value="1"/>
</dbReference>